<gene>
    <name evidence="1" type="ORF">S06H3_04939</name>
</gene>
<organism evidence="1">
    <name type="scientific">marine sediment metagenome</name>
    <dbReference type="NCBI Taxonomy" id="412755"/>
    <lineage>
        <taxon>unclassified sequences</taxon>
        <taxon>metagenomes</taxon>
        <taxon>ecological metagenomes</taxon>
    </lineage>
</organism>
<evidence type="ECO:0000313" key="1">
    <source>
        <dbReference type="EMBL" id="GAI00053.1"/>
    </source>
</evidence>
<accession>X1K0P4</accession>
<name>X1K0P4_9ZZZZ</name>
<feature type="non-terminal residue" evidence="1">
    <location>
        <position position="43"/>
    </location>
</feature>
<proteinExistence type="predicted"/>
<dbReference type="AlphaFoldDB" id="X1K0P4"/>
<comment type="caution">
    <text evidence="1">The sequence shown here is derived from an EMBL/GenBank/DDBJ whole genome shotgun (WGS) entry which is preliminary data.</text>
</comment>
<sequence length="43" mass="4969">MTETNGSSTKVLFDSLTKLYKQGQLLLMEADRLMGERGWEPRH</sequence>
<protein>
    <submittedName>
        <fullName evidence="1">Uncharacterized protein</fullName>
    </submittedName>
</protein>
<reference evidence="1" key="1">
    <citation type="journal article" date="2014" name="Front. Microbiol.">
        <title>High frequency of phylogenetically diverse reductive dehalogenase-homologous genes in deep subseafloor sedimentary metagenomes.</title>
        <authorList>
            <person name="Kawai M."/>
            <person name="Futagami T."/>
            <person name="Toyoda A."/>
            <person name="Takaki Y."/>
            <person name="Nishi S."/>
            <person name="Hori S."/>
            <person name="Arai W."/>
            <person name="Tsubouchi T."/>
            <person name="Morono Y."/>
            <person name="Uchiyama I."/>
            <person name="Ito T."/>
            <person name="Fujiyama A."/>
            <person name="Inagaki F."/>
            <person name="Takami H."/>
        </authorList>
    </citation>
    <scope>NUCLEOTIDE SEQUENCE</scope>
    <source>
        <strain evidence="1">Expedition CK06-06</strain>
    </source>
</reference>
<dbReference type="EMBL" id="BARV01001778">
    <property type="protein sequence ID" value="GAI00053.1"/>
    <property type="molecule type" value="Genomic_DNA"/>
</dbReference>